<protein>
    <submittedName>
        <fullName evidence="2">Outer membrane lipoprotein-sorting protein</fullName>
    </submittedName>
</protein>
<name>A0A497XF78_9PROT</name>
<evidence type="ECO:0000259" key="1">
    <source>
        <dbReference type="Pfam" id="PF17131"/>
    </source>
</evidence>
<organism evidence="2 3">
    <name type="scientific">Sulfurisoma sediminicola</name>
    <dbReference type="NCBI Taxonomy" id="1381557"/>
    <lineage>
        <taxon>Bacteria</taxon>
        <taxon>Pseudomonadati</taxon>
        <taxon>Pseudomonadota</taxon>
        <taxon>Betaproteobacteria</taxon>
        <taxon>Nitrosomonadales</taxon>
        <taxon>Sterolibacteriaceae</taxon>
        <taxon>Sulfurisoma</taxon>
    </lineage>
</organism>
<sequence length="273" mass="30984">MNPPRKPSLRSVPPSWGKKHSGRPFVFLERWVSAALLLPLACLVGGARAQDGRALMEESLRRHAPPPYVYEEQALVLSDRQGQLGVRTMRYYARRDAAGSQSLRVIETPAESKGNAIYVGRDAADGKRRGAAPSAPVFGSNFSVADLEEEQVQDFHYKREADHDLDRVPHHALRAVPASEAVASATNYRERRLYLRKDNLYITRIEYRDRQGRLARRQTFRDPRPEESGAWRANMILMEDLVDGRRSLLKTERRAHSPDYVPADVFAGWQAKP</sequence>
<evidence type="ECO:0000313" key="3">
    <source>
        <dbReference type="Proteomes" id="UP000268908"/>
    </source>
</evidence>
<evidence type="ECO:0000313" key="2">
    <source>
        <dbReference type="EMBL" id="RLJ65205.1"/>
    </source>
</evidence>
<proteinExistence type="predicted"/>
<gene>
    <name evidence="2" type="ORF">DFR35_1861</name>
</gene>
<feature type="domain" description="Uncharacterized protein TP-0789" evidence="1">
    <location>
        <begin position="127"/>
        <end position="253"/>
    </location>
</feature>
<accession>A0A497XF78</accession>
<dbReference type="Proteomes" id="UP000268908">
    <property type="component" value="Unassembled WGS sequence"/>
</dbReference>
<dbReference type="InterPro" id="IPR033399">
    <property type="entry name" value="TP_0789-like"/>
</dbReference>
<dbReference type="AlphaFoldDB" id="A0A497XF78"/>
<dbReference type="Gene3D" id="2.50.20.10">
    <property type="entry name" value="Lipoprotein localisation LolA/LolB/LppX"/>
    <property type="match status" value="1"/>
</dbReference>
<keyword evidence="3" id="KW-1185">Reference proteome</keyword>
<reference evidence="2 3" key="1">
    <citation type="submission" date="2018-10" db="EMBL/GenBank/DDBJ databases">
        <title>Genomic Encyclopedia of Type Strains, Phase IV (KMG-IV): sequencing the most valuable type-strain genomes for metagenomic binning, comparative biology and taxonomic classification.</title>
        <authorList>
            <person name="Goeker M."/>
        </authorList>
    </citation>
    <scope>NUCLEOTIDE SEQUENCE [LARGE SCALE GENOMIC DNA]</scope>
    <source>
        <strain evidence="2 3">DSM 26916</strain>
    </source>
</reference>
<keyword evidence="2" id="KW-0449">Lipoprotein</keyword>
<dbReference type="CDD" id="cd16329">
    <property type="entry name" value="LolA_like"/>
    <property type="match status" value="1"/>
</dbReference>
<dbReference type="RefSeq" id="WP_170155464.1">
    <property type="nucleotide sequence ID" value="NZ_BHVV01000008.1"/>
</dbReference>
<dbReference type="Pfam" id="PF17131">
    <property type="entry name" value="LolA_like"/>
    <property type="match status" value="1"/>
</dbReference>
<dbReference type="EMBL" id="RCCI01000005">
    <property type="protein sequence ID" value="RLJ65205.1"/>
    <property type="molecule type" value="Genomic_DNA"/>
</dbReference>
<comment type="caution">
    <text evidence="2">The sequence shown here is derived from an EMBL/GenBank/DDBJ whole genome shotgun (WGS) entry which is preliminary data.</text>
</comment>